<name>A0A7R8X9B9_9CRUS</name>
<evidence type="ECO:0000313" key="2">
    <source>
        <dbReference type="Proteomes" id="UP000677054"/>
    </source>
</evidence>
<dbReference type="AlphaFoldDB" id="A0A7R8X9B9"/>
<proteinExistence type="predicted"/>
<reference evidence="1" key="1">
    <citation type="submission" date="2020-11" db="EMBL/GenBank/DDBJ databases">
        <authorList>
            <person name="Tran Van P."/>
        </authorList>
    </citation>
    <scope>NUCLEOTIDE SEQUENCE</scope>
</reference>
<evidence type="ECO:0000313" key="1">
    <source>
        <dbReference type="EMBL" id="CAD7243553.1"/>
    </source>
</evidence>
<dbReference type="Gene3D" id="3.40.50.620">
    <property type="entry name" value="HUPs"/>
    <property type="match status" value="1"/>
</dbReference>
<dbReference type="InterPro" id="IPR014729">
    <property type="entry name" value="Rossmann-like_a/b/a_fold"/>
</dbReference>
<dbReference type="EMBL" id="CAJPEV010000452">
    <property type="protein sequence ID" value="CAG0885439.1"/>
    <property type="molecule type" value="Genomic_DNA"/>
</dbReference>
<sequence>KMNTQFPEYKQLDLVKIAEEELNFWKENDIFEKSISSRDGQPPYVFYEGPPSANDLEGIRAIITRAGQYHYSDIEQAAIELKKLAE</sequence>
<accession>A0A7R8X9B9</accession>
<gene>
    <name evidence="1" type="ORF">DSTB1V02_LOCUS3470</name>
</gene>
<dbReference type="SUPFAM" id="SSF52374">
    <property type="entry name" value="Nucleotidylyl transferase"/>
    <property type="match status" value="1"/>
</dbReference>
<protein>
    <submittedName>
        <fullName evidence="1">Uncharacterized protein</fullName>
    </submittedName>
</protein>
<feature type="non-terminal residue" evidence="1">
    <location>
        <position position="1"/>
    </location>
</feature>
<keyword evidence="2" id="KW-1185">Reference proteome</keyword>
<dbReference type="EMBL" id="LR899969">
    <property type="protein sequence ID" value="CAD7243553.1"/>
    <property type="molecule type" value="Genomic_DNA"/>
</dbReference>
<dbReference type="Proteomes" id="UP000677054">
    <property type="component" value="Unassembled WGS sequence"/>
</dbReference>
<organism evidence="1">
    <name type="scientific">Darwinula stevensoni</name>
    <dbReference type="NCBI Taxonomy" id="69355"/>
    <lineage>
        <taxon>Eukaryota</taxon>
        <taxon>Metazoa</taxon>
        <taxon>Ecdysozoa</taxon>
        <taxon>Arthropoda</taxon>
        <taxon>Crustacea</taxon>
        <taxon>Oligostraca</taxon>
        <taxon>Ostracoda</taxon>
        <taxon>Podocopa</taxon>
        <taxon>Podocopida</taxon>
        <taxon>Darwinulocopina</taxon>
        <taxon>Darwinuloidea</taxon>
        <taxon>Darwinulidae</taxon>
        <taxon>Darwinula</taxon>
    </lineage>
</organism>